<dbReference type="Gene3D" id="2.30.42.10">
    <property type="match status" value="2"/>
</dbReference>
<dbReference type="InterPro" id="IPR036034">
    <property type="entry name" value="PDZ_sf"/>
</dbReference>
<dbReference type="Pfam" id="PF13365">
    <property type="entry name" value="Trypsin_2"/>
    <property type="match status" value="1"/>
</dbReference>
<dbReference type="InterPro" id="IPR009003">
    <property type="entry name" value="Peptidase_S1_PA"/>
</dbReference>
<proteinExistence type="inferred from homology"/>
<dbReference type="HOGENOM" id="CLU_020120_1_0_0"/>
<evidence type="ECO:0000256" key="1">
    <source>
        <dbReference type="ARBA" id="ARBA00010541"/>
    </source>
</evidence>
<evidence type="ECO:0000256" key="3">
    <source>
        <dbReference type="ARBA" id="ARBA00022729"/>
    </source>
</evidence>
<feature type="binding site" evidence="8">
    <location>
        <position position="126"/>
    </location>
    <ligand>
        <name>substrate</name>
    </ligand>
</feature>
<protein>
    <submittedName>
        <fullName evidence="10">Protease Do</fullName>
        <ecNumber evidence="10">3.4.21.108</ecNumber>
    </submittedName>
</protein>
<dbReference type="GO" id="GO:0004252">
    <property type="term" value="F:serine-type endopeptidase activity"/>
    <property type="evidence" value="ECO:0007669"/>
    <property type="project" value="InterPro"/>
</dbReference>
<dbReference type="RefSeq" id="WP_015868934.1">
    <property type="nucleotide sequence ID" value="NC_012785.1"/>
</dbReference>
<feature type="binding site" evidence="8">
    <location>
        <begin position="203"/>
        <end position="205"/>
    </location>
    <ligand>
        <name>substrate</name>
    </ligand>
</feature>
<reference evidence="10 11" key="2">
    <citation type="journal article" date="2011" name="J. Bacteriol.">
        <title>Genome Sequence of Kosmotoga olearia Strain TBF 19.5.1, a Thermophilic Bacterium with a Wide Growth Temperature Range, Isolated from the Troll B Oil Platform in the North Sea.</title>
        <authorList>
            <person name="Swithers K.S."/>
            <person name="Dipippo J.L."/>
            <person name="Bruce D.C."/>
            <person name="Detter C."/>
            <person name="Tapia R."/>
            <person name="Han S."/>
            <person name="Goodwin L.A."/>
            <person name="Han J."/>
            <person name="Woyke T."/>
            <person name="Pitluck S."/>
            <person name="Pennacchio L."/>
            <person name="Nolan M."/>
            <person name="Mikhailova N."/>
            <person name="Land M.L."/>
            <person name="Nesbo C.L."/>
            <person name="Gogarten J.P."/>
            <person name="Noll K.M."/>
        </authorList>
    </citation>
    <scope>NUCLEOTIDE SEQUENCE [LARGE SCALE GENOMIC DNA]</scope>
    <source>
        <strain evidence="11">ATCC BAA-1733 / DSM 21960 / TBF 19.5.1</strain>
    </source>
</reference>
<dbReference type="InterPro" id="IPR051201">
    <property type="entry name" value="Chloro_Bact_Ser_Proteases"/>
</dbReference>
<dbReference type="SUPFAM" id="SSF50494">
    <property type="entry name" value="Trypsin-like serine proteases"/>
    <property type="match status" value="1"/>
</dbReference>
<sequence length="462" mass="50214">MKRLFVVSLVILLATLGLAYVNPDYESPIVKVVEVAAPAVVKIDVVTTQRYSPFDPFTDEFFRKFFGEIPFGERKAEALGSGFIFDKEGYILTNEHVVHNADKIMVTLLDGSKYPAKYIGGDEELDIAVIKIDPDGKDLPVLEIGDSDKLQIGEWAIAIGNPLGFQHTVTVGVVSAVGRQIPKPEGNGYYSNLIQTDAAINPGNSGGPLLNIHGQVIGINTAIVSPQYGTTLGFAIPINMAMRFVDSIIKTGTVQKAFLGVYVTTVTESTAKSLGLKVDEGALVTDVFKDSPAEKAGIKPQDVIIKLNGLDIRSSSELVAAVHNYPAGARVTITVDRFGKRITFDVVLGYQDNASGESNAQYSDDKLGLVLGNLLPGDRERLSIPEEINGVIVRDVKAKAYAAQLGIKKDDVIIRISINGKQKEISSLEDYEKVIKSLERGDYVALFILHEGVRFVASFRYY</sequence>
<dbReference type="InterPro" id="IPR011782">
    <property type="entry name" value="Pept_S1C_Do"/>
</dbReference>
<dbReference type="STRING" id="521045.Kole_1599"/>
<evidence type="ECO:0000256" key="8">
    <source>
        <dbReference type="PIRSR" id="PIRSR611782-2"/>
    </source>
</evidence>
<keyword evidence="5 10" id="KW-0378">Hydrolase</keyword>
<comment type="similarity">
    <text evidence="1">Belongs to the peptidase S1C family.</text>
</comment>
<dbReference type="PANTHER" id="PTHR43343:SF3">
    <property type="entry name" value="PROTEASE DO-LIKE 8, CHLOROPLASTIC"/>
    <property type="match status" value="1"/>
</dbReference>
<evidence type="ECO:0000256" key="7">
    <source>
        <dbReference type="PIRSR" id="PIRSR611782-1"/>
    </source>
</evidence>
<reference evidence="10 11" key="1">
    <citation type="submission" date="2009-06" db="EMBL/GenBank/DDBJ databases">
        <title>Complete sequence of Thermotogales bacterium TBF 19.5.1.</title>
        <authorList>
            <consortium name="US DOE Joint Genome Institute"/>
            <person name="Lucas S."/>
            <person name="Copeland A."/>
            <person name="Lapidus A."/>
            <person name="Glavina del Rio T."/>
            <person name="Tice H."/>
            <person name="Bruce D."/>
            <person name="Goodwin L."/>
            <person name="Pitluck S."/>
            <person name="Chertkov O."/>
            <person name="Brettin T."/>
            <person name="Detter J.C."/>
            <person name="Han C."/>
            <person name="Schmutz J."/>
            <person name="Larimer F."/>
            <person name="Land M."/>
            <person name="Hauser L."/>
            <person name="Kyrpides N."/>
            <person name="Ovchinnikova G."/>
            <person name="Noll K."/>
        </authorList>
    </citation>
    <scope>NUCLEOTIDE SEQUENCE [LARGE SCALE GENOMIC DNA]</scope>
    <source>
        <strain evidence="11">ATCC BAA-1733 / DSM 21960 / TBF 19.5.1</strain>
    </source>
</reference>
<dbReference type="NCBIfam" id="TIGR02037">
    <property type="entry name" value="degP_htrA_DO"/>
    <property type="match status" value="1"/>
</dbReference>
<feature type="active site" description="Charge relay system" evidence="7">
    <location>
        <position position="126"/>
    </location>
</feature>
<dbReference type="GO" id="GO:0006508">
    <property type="term" value="P:proteolysis"/>
    <property type="evidence" value="ECO:0007669"/>
    <property type="project" value="UniProtKB-KW"/>
</dbReference>
<keyword evidence="6" id="KW-0720">Serine protease</keyword>
<dbReference type="AlphaFoldDB" id="C5CF24"/>
<dbReference type="PANTHER" id="PTHR43343">
    <property type="entry name" value="PEPTIDASE S12"/>
    <property type="match status" value="1"/>
</dbReference>
<dbReference type="InterPro" id="IPR001940">
    <property type="entry name" value="Peptidase_S1C"/>
</dbReference>
<evidence type="ECO:0000313" key="10">
    <source>
        <dbReference type="EMBL" id="ACR80289.1"/>
    </source>
</evidence>
<evidence type="ECO:0000256" key="4">
    <source>
        <dbReference type="ARBA" id="ARBA00022737"/>
    </source>
</evidence>
<evidence type="ECO:0000256" key="5">
    <source>
        <dbReference type="ARBA" id="ARBA00022801"/>
    </source>
</evidence>
<feature type="domain" description="PDZ" evidence="9">
    <location>
        <begin position="263"/>
        <end position="339"/>
    </location>
</feature>
<keyword evidence="2 10" id="KW-0645">Protease</keyword>
<evidence type="ECO:0000259" key="9">
    <source>
        <dbReference type="PROSITE" id="PS50106"/>
    </source>
</evidence>
<dbReference type="Pfam" id="PF13180">
    <property type="entry name" value="PDZ_2"/>
    <property type="match status" value="1"/>
</dbReference>
<dbReference type="EC" id="3.4.21.108" evidence="10"/>
<dbReference type="Gene3D" id="2.40.10.10">
    <property type="entry name" value="Trypsin-like serine proteases"/>
    <property type="match status" value="2"/>
</dbReference>
<keyword evidence="4" id="KW-0677">Repeat</keyword>
<dbReference type="eggNOG" id="COG0265">
    <property type="taxonomic scope" value="Bacteria"/>
</dbReference>
<keyword evidence="3" id="KW-0732">Signal</keyword>
<dbReference type="KEGG" id="kol:Kole_1599"/>
<feature type="active site" description="Charge relay system" evidence="7">
    <location>
        <position position="205"/>
    </location>
</feature>
<dbReference type="PRINTS" id="PR00834">
    <property type="entry name" value="PROTEASES2C"/>
</dbReference>
<organism evidence="10 11">
    <name type="scientific">Kosmotoga olearia (strain ATCC BAA-1733 / DSM 21960 / TBF 19.5.1)</name>
    <dbReference type="NCBI Taxonomy" id="521045"/>
    <lineage>
        <taxon>Bacteria</taxon>
        <taxon>Thermotogati</taxon>
        <taxon>Thermotogota</taxon>
        <taxon>Thermotogae</taxon>
        <taxon>Kosmotogales</taxon>
        <taxon>Kosmotogaceae</taxon>
        <taxon>Kosmotoga</taxon>
    </lineage>
</organism>
<dbReference type="InterPro" id="IPR001478">
    <property type="entry name" value="PDZ"/>
</dbReference>
<gene>
    <name evidence="10" type="ordered locus">Kole_1599</name>
</gene>
<feature type="active site" description="Charge relay system" evidence="7">
    <location>
        <position position="96"/>
    </location>
</feature>
<name>C5CF24_KOSOT</name>
<evidence type="ECO:0000313" key="11">
    <source>
        <dbReference type="Proteomes" id="UP000002382"/>
    </source>
</evidence>
<evidence type="ECO:0000256" key="2">
    <source>
        <dbReference type="ARBA" id="ARBA00022670"/>
    </source>
</evidence>
<accession>C5CF24</accession>
<dbReference type="MEROPS" id="S01.491"/>
<dbReference type="SMART" id="SM00228">
    <property type="entry name" value="PDZ"/>
    <property type="match status" value="2"/>
</dbReference>
<feature type="binding site" evidence="8">
    <location>
        <position position="96"/>
    </location>
    <ligand>
        <name>substrate</name>
    </ligand>
</feature>
<dbReference type="OrthoDB" id="9758917at2"/>
<dbReference type="EMBL" id="CP001634">
    <property type="protein sequence ID" value="ACR80289.1"/>
    <property type="molecule type" value="Genomic_DNA"/>
</dbReference>
<dbReference type="InterPro" id="IPR043504">
    <property type="entry name" value="Peptidase_S1_PA_chymotrypsin"/>
</dbReference>
<keyword evidence="11" id="KW-1185">Reference proteome</keyword>
<dbReference type="PROSITE" id="PS50106">
    <property type="entry name" value="PDZ"/>
    <property type="match status" value="1"/>
</dbReference>
<dbReference type="SUPFAM" id="SSF50156">
    <property type="entry name" value="PDZ domain-like"/>
    <property type="match status" value="2"/>
</dbReference>
<dbReference type="Proteomes" id="UP000002382">
    <property type="component" value="Chromosome"/>
</dbReference>
<evidence type="ECO:0000256" key="6">
    <source>
        <dbReference type="ARBA" id="ARBA00022825"/>
    </source>
</evidence>